<dbReference type="InterPro" id="IPR020845">
    <property type="entry name" value="AMP-binding_CS"/>
</dbReference>
<keyword evidence="2" id="KW-1185">Reference proteome</keyword>
<dbReference type="EMBL" id="BMAV01028208">
    <property type="protein sequence ID" value="GFS65902.1"/>
    <property type="molecule type" value="Genomic_DNA"/>
</dbReference>
<evidence type="ECO:0008006" key="3">
    <source>
        <dbReference type="Google" id="ProtNLM"/>
    </source>
</evidence>
<dbReference type="AlphaFoldDB" id="A0A8X6MM86"/>
<dbReference type="Gene3D" id="3.40.50.12780">
    <property type="entry name" value="N-terminal domain of ligase-like"/>
    <property type="match status" value="1"/>
</dbReference>
<comment type="caution">
    <text evidence="1">The sequence shown here is derived from an EMBL/GenBank/DDBJ whole genome shotgun (WGS) entry which is preliminary data.</text>
</comment>
<protein>
    <recommendedName>
        <fullName evidence="3">AMP-dependent synthetase/ligase domain-containing protein</fullName>
    </recommendedName>
</protein>
<dbReference type="Proteomes" id="UP000886998">
    <property type="component" value="Unassembled WGS sequence"/>
</dbReference>
<name>A0A8X6MM86_9ARAC</name>
<accession>A0A8X6MM86</accession>
<proteinExistence type="predicted"/>
<dbReference type="InterPro" id="IPR042099">
    <property type="entry name" value="ANL_N_sf"/>
</dbReference>
<reference evidence="1" key="1">
    <citation type="submission" date="2020-08" db="EMBL/GenBank/DDBJ databases">
        <title>Multicomponent nature underlies the extraordinary mechanical properties of spider dragline silk.</title>
        <authorList>
            <person name="Kono N."/>
            <person name="Nakamura H."/>
            <person name="Mori M."/>
            <person name="Yoshida Y."/>
            <person name="Ohtoshi R."/>
            <person name="Malay A.D."/>
            <person name="Moran D.A.P."/>
            <person name="Tomita M."/>
            <person name="Numata K."/>
            <person name="Arakawa K."/>
        </authorList>
    </citation>
    <scope>NUCLEOTIDE SEQUENCE</scope>
</reference>
<gene>
    <name evidence="1" type="ORF">TNIN_170101</name>
</gene>
<organism evidence="1 2">
    <name type="scientific">Trichonephila inaurata madagascariensis</name>
    <dbReference type="NCBI Taxonomy" id="2747483"/>
    <lineage>
        <taxon>Eukaryota</taxon>
        <taxon>Metazoa</taxon>
        <taxon>Ecdysozoa</taxon>
        <taxon>Arthropoda</taxon>
        <taxon>Chelicerata</taxon>
        <taxon>Arachnida</taxon>
        <taxon>Araneae</taxon>
        <taxon>Araneomorphae</taxon>
        <taxon>Entelegynae</taxon>
        <taxon>Araneoidea</taxon>
        <taxon>Nephilidae</taxon>
        <taxon>Trichonephila</taxon>
        <taxon>Trichonephila inaurata</taxon>
    </lineage>
</organism>
<dbReference type="SUPFAM" id="SSF56801">
    <property type="entry name" value="Acetyl-CoA synthetase-like"/>
    <property type="match status" value="1"/>
</dbReference>
<dbReference type="OrthoDB" id="6429703at2759"/>
<sequence length="110" mass="12697">MKFEQVSIDHPITISYTSGSTGLPKGIIHGSSILLPLANFFHVNLDADRNSRWQHYAGRYNIVAWASYKSFCRSDNCTVRRISFPFKSYVFLGSFRKRKSFAYDNVSRCF</sequence>
<evidence type="ECO:0000313" key="2">
    <source>
        <dbReference type="Proteomes" id="UP000886998"/>
    </source>
</evidence>
<evidence type="ECO:0000313" key="1">
    <source>
        <dbReference type="EMBL" id="GFS65902.1"/>
    </source>
</evidence>
<dbReference type="PROSITE" id="PS00455">
    <property type="entry name" value="AMP_BINDING"/>
    <property type="match status" value="1"/>
</dbReference>